<dbReference type="Proteomes" id="UP000238164">
    <property type="component" value="Chromosome 1"/>
</dbReference>
<dbReference type="EMBL" id="LT985188">
    <property type="protein sequence ID" value="SPD88369.1"/>
    <property type="molecule type" value="Genomic_DNA"/>
</dbReference>
<sequence>MSSSENGAEIRVGRHDYPIVLGSDSAMASSAHLCIPSDRVSTTSNPAAARIAGRCR</sequence>
<evidence type="ECO:0000313" key="2">
    <source>
        <dbReference type="Proteomes" id="UP000238164"/>
    </source>
</evidence>
<evidence type="ECO:0000313" key="1">
    <source>
        <dbReference type="EMBL" id="SPD88369.1"/>
    </source>
</evidence>
<accession>A0A2N9JLX1</accession>
<dbReference type="AlphaFoldDB" id="A0A2N9JLX1"/>
<protein>
    <submittedName>
        <fullName evidence="1">Uncharacterized protein</fullName>
    </submittedName>
</protein>
<reference evidence="1 2" key="1">
    <citation type="submission" date="2018-02" db="EMBL/GenBank/DDBJ databases">
        <authorList>
            <person name="Cohen D.B."/>
            <person name="Kent A.D."/>
        </authorList>
    </citation>
    <scope>NUCLEOTIDE SEQUENCE [LARGE SCALE GENOMIC DNA]</scope>
    <source>
        <strain evidence="1">1</strain>
    </source>
</reference>
<proteinExistence type="predicted"/>
<gene>
    <name evidence="1" type="ORF">MPLG2_3339</name>
</gene>
<organism evidence="1 2">
    <name type="scientific">Micropruina glycogenica</name>
    <dbReference type="NCBI Taxonomy" id="75385"/>
    <lineage>
        <taxon>Bacteria</taxon>
        <taxon>Bacillati</taxon>
        <taxon>Actinomycetota</taxon>
        <taxon>Actinomycetes</taxon>
        <taxon>Propionibacteriales</taxon>
        <taxon>Nocardioidaceae</taxon>
        <taxon>Micropruina</taxon>
    </lineage>
</organism>
<dbReference type="KEGG" id="mgg:MPLG2_3339"/>
<name>A0A2N9JLX1_9ACTN</name>
<keyword evidence="2" id="KW-1185">Reference proteome</keyword>